<keyword evidence="1" id="KW-0560">Oxidoreductase</keyword>
<organism evidence="4 5">
    <name type="scientific">Aquiflexum balticum DSM 16537</name>
    <dbReference type="NCBI Taxonomy" id="758820"/>
    <lineage>
        <taxon>Bacteria</taxon>
        <taxon>Pseudomonadati</taxon>
        <taxon>Bacteroidota</taxon>
        <taxon>Cytophagia</taxon>
        <taxon>Cytophagales</taxon>
        <taxon>Cyclobacteriaceae</taxon>
        <taxon>Aquiflexum</taxon>
    </lineage>
</organism>
<sequence length="461" mass="51571">MKNQRRQFLKKVGGSLALAGFGGVLEAGADEDLNILRSEIKPSANDRIRIGLIGAGIIGHYDAEAALKIVGVELAAVCDLYTGRLEFAKEKWGKDMFTTRDYREVLDREDIDAVLICTPDHWHQRISIDALNAGKHVYCEKPMVHKIEEGKAIIDAQKESKKVFQVGSQRASALAILEAKKVLESGMIGELTYIQAYCDRTDFRGAWNYSIPLDASPETVDFDTFLGDTPKVPFDATRFFRWRNYKDYGTGAAGDLIVHLLTGIHTITESQGPTRIFSLGDLKYWQDGREAYDIVNALMDYPASEKHKSFQLYTRANLADGEGKGGFGMKMFGTEGVIDIGWHEFKVSTVKRGKAPGFGGYDAFESFSKAQKTEFQKWYKQTYGSEQSGYHIGRQKVYSAPIGYDDRMDHMVVFFNAVRNNNQVLEDASFGLRAAAPSLACNLSIEQGRQILWDPVEMKLV</sequence>
<name>A0A1W2H822_9BACT</name>
<dbReference type="STRING" id="758820.SAMN00777080_3681"/>
<dbReference type="SUPFAM" id="SSF51735">
    <property type="entry name" value="NAD(P)-binding Rossmann-fold domains"/>
    <property type="match status" value="1"/>
</dbReference>
<keyword evidence="5" id="KW-1185">Reference proteome</keyword>
<dbReference type="Gene3D" id="3.30.360.10">
    <property type="entry name" value="Dihydrodipicolinate Reductase, domain 2"/>
    <property type="match status" value="1"/>
</dbReference>
<dbReference type="RefSeq" id="WP_084121799.1">
    <property type="nucleotide sequence ID" value="NZ_LT838813.1"/>
</dbReference>
<dbReference type="InterPro" id="IPR000683">
    <property type="entry name" value="Gfo/Idh/MocA-like_OxRdtase_N"/>
</dbReference>
<dbReference type="Proteomes" id="UP000192333">
    <property type="component" value="Chromosome I"/>
</dbReference>
<reference evidence="5" key="1">
    <citation type="submission" date="2017-04" db="EMBL/GenBank/DDBJ databases">
        <authorList>
            <person name="Varghese N."/>
            <person name="Submissions S."/>
        </authorList>
    </citation>
    <scope>NUCLEOTIDE SEQUENCE [LARGE SCALE GENOMIC DNA]</scope>
    <source>
        <strain evidence="5">DSM 16537</strain>
    </source>
</reference>
<dbReference type="GO" id="GO:0016491">
    <property type="term" value="F:oxidoreductase activity"/>
    <property type="evidence" value="ECO:0007669"/>
    <property type="project" value="UniProtKB-KW"/>
</dbReference>
<proteinExistence type="predicted"/>
<evidence type="ECO:0000259" key="2">
    <source>
        <dbReference type="Pfam" id="PF01408"/>
    </source>
</evidence>
<dbReference type="GO" id="GO:0000166">
    <property type="term" value="F:nucleotide binding"/>
    <property type="evidence" value="ECO:0007669"/>
    <property type="project" value="InterPro"/>
</dbReference>
<gene>
    <name evidence="4" type="ORF">SAMN00777080_3681</name>
</gene>
<feature type="domain" description="Gfo/Idh/MocA-like oxidoreductase bacterial type C-terminal" evidence="3">
    <location>
        <begin position="178"/>
        <end position="267"/>
    </location>
</feature>
<dbReference type="Gene3D" id="3.40.50.720">
    <property type="entry name" value="NAD(P)-binding Rossmann-like Domain"/>
    <property type="match status" value="1"/>
</dbReference>
<dbReference type="AlphaFoldDB" id="A0A1W2H822"/>
<protein>
    <submittedName>
        <fullName evidence="4">Predicted dehydrogenase</fullName>
    </submittedName>
</protein>
<dbReference type="OrthoDB" id="9763611at2"/>
<evidence type="ECO:0000313" key="5">
    <source>
        <dbReference type="Proteomes" id="UP000192333"/>
    </source>
</evidence>
<dbReference type="EMBL" id="LT838813">
    <property type="protein sequence ID" value="SMD45040.1"/>
    <property type="molecule type" value="Genomic_DNA"/>
</dbReference>
<dbReference type="PANTHER" id="PTHR43818">
    <property type="entry name" value="BCDNA.GH03377"/>
    <property type="match status" value="1"/>
</dbReference>
<dbReference type="PROSITE" id="PS51318">
    <property type="entry name" value="TAT"/>
    <property type="match status" value="1"/>
</dbReference>
<dbReference type="SUPFAM" id="SSF55347">
    <property type="entry name" value="Glyceraldehyde-3-phosphate dehydrogenase-like, C-terminal domain"/>
    <property type="match status" value="1"/>
</dbReference>
<accession>A0A1W2H822</accession>
<evidence type="ECO:0000313" key="4">
    <source>
        <dbReference type="EMBL" id="SMD45040.1"/>
    </source>
</evidence>
<dbReference type="Pfam" id="PF19051">
    <property type="entry name" value="GFO_IDH_MocA_C2"/>
    <property type="match status" value="1"/>
</dbReference>
<evidence type="ECO:0000259" key="3">
    <source>
        <dbReference type="Pfam" id="PF19051"/>
    </source>
</evidence>
<dbReference type="InterPro" id="IPR043906">
    <property type="entry name" value="Gfo/Idh/MocA_OxRdtase_bact_C"/>
</dbReference>
<evidence type="ECO:0000256" key="1">
    <source>
        <dbReference type="ARBA" id="ARBA00023002"/>
    </source>
</evidence>
<feature type="domain" description="Gfo/Idh/MocA-like oxidoreductase N-terminal" evidence="2">
    <location>
        <begin position="48"/>
        <end position="167"/>
    </location>
</feature>
<dbReference type="InterPro" id="IPR036291">
    <property type="entry name" value="NAD(P)-bd_dom_sf"/>
</dbReference>
<dbReference type="Pfam" id="PF01408">
    <property type="entry name" value="GFO_IDH_MocA"/>
    <property type="match status" value="1"/>
</dbReference>
<dbReference type="InterPro" id="IPR006311">
    <property type="entry name" value="TAT_signal"/>
</dbReference>
<dbReference type="InterPro" id="IPR050463">
    <property type="entry name" value="Gfo/Idh/MocA_oxidrdct_glycsds"/>
</dbReference>
<dbReference type="PANTHER" id="PTHR43818:SF11">
    <property type="entry name" value="BCDNA.GH03377"/>
    <property type="match status" value="1"/>
</dbReference>